<reference evidence="1 2" key="1">
    <citation type="journal article" date="2019" name="Nat. Ecol. Evol.">
        <title>Megaphylogeny resolves global patterns of mushroom evolution.</title>
        <authorList>
            <person name="Varga T."/>
            <person name="Krizsan K."/>
            <person name="Foldi C."/>
            <person name="Dima B."/>
            <person name="Sanchez-Garcia M."/>
            <person name="Sanchez-Ramirez S."/>
            <person name="Szollosi G.J."/>
            <person name="Szarkandi J.G."/>
            <person name="Papp V."/>
            <person name="Albert L."/>
            <person name="Andreopoulos W."/>
            <person name="Angelini C."/>
            <person name="Antonin V."/>
            <person name="Barry K.W."/>
            <person name="Bougher N.L."/>
            <person name="Buchanan P."/>
            <person name="Buyck B."/>
            <person name="Bense V."/>
            <person name="Catcheside P."/>
            <person name="Chovatia M."/>
            <person name="Cooper J."/>
            <person name="Damon W."/>
            <person name="Desjardin D."/>
            <person name="Finy P."/>
            <person name="Geml J."/>
            <person name="Haridas S."/>
            <person name="Hughes K."/>
            <person name="Justo A."/>
            <person name="Karasinski D."/>
            <person name="Kautmanova I."/>
            <person name="Kiss B."/>
            <person name="Kocsube S."/>
            <person name="Kotiranta H."/>
            <person name="LaButti K.M."/>
            <person name="Lechner B.E."/>
            <person name="Liimatainen K."/>
            <person name="Lipzen A."/>
            <person name="Lukacs Z."/>
            <person name="Mihaltcheva S."/>
            <person name="Morgado L.N."/>
            <person name="Niskanen T."/>
            <person name="Noordeloos M.E."/>
            <person name="Ohm R.A."/>
            <person name="Ortiz-Santana B."/>
            <person name="Ovrebo C."/>
            <person name="Racz N."/>
            <person name="Riley R."/>
            <person name="Savchenko A."/>
            <person name="Shiryaev A."/>
            <person name="Soop K."/>
            <person name="Spirin V."/>
            <person name="Szebenyi C."/>
            <person name="Tomsovsky M."/>
            <person name="Tulloss R.E."/>
            <person name="Uehling J."/>
            <person name="Grigoriev I.V."/>
            <person name="Vagvolgyi C."/>
            <person name="Papp T."/>
            <person name="Martin F.M."/>
            <person name="Miettinen O."/>
            <person name="Hibbett D.S."/>
            <person name="Nagy L.G."/>
        </authorList>
    </citation>
    <scope>NUCLEOTIDE SEQUENCE [LARGE SCALE GENOMIC DNA]</scope>
    <source>
        <strain evidence="1 2">NL-1719</strain>
    </source>
</reference>
<evidence type="ECO:0000313" key="1">
    <source>
        <dbReference type="EMBL" id="TFK58567.1"/>
    </source>
</evidence>
<accession>A0ACD3A102</accession>
<dbReference type="Proteomes" id="UP000308600">
    <property type="component" value="Unassembled WGS sequence"/>
</dbReference>
<dbReference type="EMBL" id="ML209297">
    <property type="protein sequence ID" value="TFK58567.1"/>
    <property type="molecule type" value="Genomic_DNA"/>
</dbReference>
<organism evidence="1 2">
    <name type="scientific">Pluteus cervinus</name>
    <dbReference type="NCBI Taxonomy" id="181527"/>
    <lineage>
        <taxon>Eukaryota</taxon>
        <taxon>Fungi</taxon>
        <taxon>Dikarya</taxon>
        <taxon>Basidiomycota</taxon>
        <taxon>Agaricomycotina</taxon>
        <taxon>Agaricomycetes</taxon>
        <taxon>Agaricomycetidae</taxon>
        <taxon>Agaricales</taxon>
        <taxon>Pluteineae</taxon>
        <taxon>Pluteaceae</taxon>
        <taxon>Pluteus</taxon>
    </lineage>
</organism>
<keyword evidence="2" id="KW-1185">Reference proteome</keyword>
<name>A0ACD3A102_9AGAR</name>
<protein>
    <submittedName>
        <fullName evidence="1">Uncharacterized protein</fullName>
    </submittedName>
</protein>
<gene>
    <name evidence="1" type="ORF">BDN72DRAFT_865833</name>
</gene>
<evidence type="ECO:0000313" key="2">
    <source>
        <dbReference type="Proteomes" id="UP000308600"/>
    </source>
</evidence>
<sequence length="202" mass="22008">MPDLAFKGQSLLHIVDDVGTLDKVPLVGSSGSHDKRAIGFAQAIVGLMGWDLSWGIGSGGSGREVLDGMCKMQSEDEISVAKRPVVMNGMDNRKREKRTVGGGTYSSKAHQSTQLWCSMRILDTCAQSAPVYALVSSSTQGRNIMKEQTQDIGKRATTPDLKMGCSWTAPPRSEIELAIEEPLLREEHVDKIGMVHPPRSRE</sequence>
<proteinExistence type="predicted"/>